<keyword evidence="2" id="KW-1185">Reference proteome</keyword>
<sequence>MLPGVELARRRRVHYHGDVVGAKAGDHQHKLLGAATSHAATGVVGAALAARNRLQEKLRGAASPSSSTSRWGWRRRERDGGASSTQQNILQELQQDLEFRPPPPPRPAPVPVPGMPITTTSPAAGAEILRRRRTRLSKADVVCAVCLDEVRERHDRRVTQLPCSHRYHSDCVLPWLAIQRDCPCCRTLVPVPSVEILS</sequence>
<dbReference type="EnsemblPlants" id="AVESA.00010b.r2.1DG0154670.1">
    <property type="protein sequence ID" value="AVESA.00010b.r2.1DG0154670.1.CDS"/>
    <property type="gene ID" value="AVESA.00010b.r2.1DG0154670"/>
</dbReference>
<organism evidence="1 2">
    <name type="scientific">Avena sativa</name>
    <name type="common">Oat</name>
    <dbReference type="NCBI Taxonomy" id="4498"/>
    <lineage>
        <taxon>Eukaryota</taxon>
        <taxon>Viridiplantae</taxon>
        <taxon>Streptophyta</taxon>
        <taxon>Embryophyta</taxon>
        <taxon>Tracheophyta</taxon>
        <taxon>Spermatophyta</taxon>
        <taxon>Magnoliopsida</taxon>
        <taxon>Liliopsida</taxon>
        <taxon>Poales</taxon>
        <taxon>Poaceae</taxon>
        <taxon>BOP clade</taxon>
        <taxon>Pooideae</taxon>
        <taxon>Poodae</taxon>
        <taxon>Poeae</taxon>
        <taxon>Poeae Chloroplast Group 1 (Aveneae type)</taxon>
        <taxon>Aveninae</taxon>
        <taxon>Avena</taxon>
    </lineage>
</organism>
<reference evidence="1" key="1">
    <citation type="submission" date="2021-05" db="EMBL/GenBank/DDBJ databases">
        <authorList>
            <person name="Scholz U."/>
            <person name="Mascher M."/>
            <person name="Fiebig A."/>
        </authorList>
    </citation>
    <scope>NUCLEOTIDE SEQUENCE [LARGE SCALE GENOMIC DNA]</scope>
</reference>
<reference evidence="1" key="2">
    <citation type="submission" date="2025-09" db="UniProtKB">
        <authorList>
            <consortium name="EnsemblPlants"/>
        </authorList>
    </citation>
    <scope>IDENTIFICATION</scope>
</reference>
<protein>
    <submittedName>
        <fullName evidence="1">Uncharacterized protein</fullName>
    </submittedName>
</protein>
<name>A0ACD5U0E7_AVESA</name>
<dbReference type="Proteomes" id="UP001732700">
    <property type="component" value="Chromosome 1D"/>
</dbReference>
<accession>A0ACD5U0E7</accession>
<proteinExistence type="predicted"/>
<evidence type="ECO:0000313" key="1">
    <source>
        <dbReference type="EnsemblPlants" id="AVESA.00010b.r2.1DG0154670.1.CDS"/>
    </source>
</evidence>
<evidence type="ECO:0000313" key="2">
    <source>
        <dbReference type="Proteomes" id="UP001732700"/>
    </source>
</evidence>